<feature type="region of interest" description="Disordered" evidence="2">
    <location>
        <begin position="354"/>
        <end position="396"/>
    </location>
</feature>
<feature type="compositionally biased region" description="Acidic residues" evidence="2">
    <location>
        <begin position="434"/>
        <end position="452"/>
    </location>
</feature>
<keyword evidence="3" id="KW-1133">Transmembrane helix</keyword>
<feature type="compositionally biased region" description="Basic and acidic residues" evidence="2">
    <location>
        <begin position="563"/>
        <end position="575"/>
    </location>
</feature>
<evidence type="ECO:0000256" key="2">
    <source>
        <dbReference type="SAM" id="MobiDB-lite"/>
    </source>
</evidence>
<dbReference type="Proteomes" id="UP001152759">
    <property type="component" value="Chromosome 1"/>
</dbReference>
<keyword evidence="3" id="KW-0812">Transmembrane</keyword>
<name>A0A9P0A0A5_BEMTA</name>
<keyword evidence="1" id="KW-0175">Coiled coil</keyword>
<protein>
    <submittedName>
        <fullName evidence="4">Uncharacterized protein</fullName>
    </submittedName>
</protein>
<keyword evidence="5" id="KW-1185">Reference proteome</keyword>
<feature type="compositionally biased region" description="Polar residues" evidence="2">
    <location>
        <begin position="584"/>
        <end position="596"/>
    </location>
</feature>
<keyword evidence="3" id="KW-0472">Membrane</keyword>
<evidence type="ECO:0000256" key="1">
    <source>
        <dbReference type="SAM" id="Coils"/>
    </source>
</evidence>
<feature type="compositionally biased region" description="Polar residues" evidence="2">
    <location>
        <begin position="545"/>
        <end position="558"/>
    </location>
</feature>
<proteinExistence type="predicted"/>
<evidence type="ECO:0000256" key="3">
    <source>
        <dbReference type="SAM" id="Phobius"/>
    </source>
</evidence>
<feature type="region of interest" description="Disordered" evidence="2">
    <location>
        <begin position="416"/>
        <end position="456"/>
    </location>
</feature>
<reference evidence="4" key="1">
    <citation type="submission" date="2021-12" db="EMBL/GenBank/DDBJ databases">
        <authorList>
            <person name="King R."/>
        </authorList>
    </citation>
    <scope>NUCLEOTIDE SEQUENCE</scope>
</reference>
<sequence>MDEDLDSEPVARVNLTAFGNWTEFNSEDLEEIGLTDLQTVILACLATLIPLTIALITALIARCFWKRYLKRKAIRCQGSLHRIESSDPRHTLQSSCDEMKTSESQFSVIPPEEIAEVMSCYSNGMALNPKSASNGSIITLTMRNNHLIVEKEERMPGMAPLPSKCFMSQGDTTIYTVDADDDNLSDYGNTSVSRTTSRDFLIHTQQQQPEERHPSGNGAPRSGYSVVPEEYLPFRKAWTEPESEDEGPFVVEEPKAQLPKIEEEFDEGAERRKLDQLQREKQDIQEQIKKYQEILQEAAAAASTTVLPAPQRLNGSLDGKLHRIKWPGYTIKFPSNSDQNDDQDGGRELSRVMNFNGERSGSDDILEDSEGEFVVDDYDDEDVESEEKERRQEDERWEAASKILIMNSEHLHDITLEKPGVGAAPVSEKGERTDAEDDWSTGFSEEEDDDQDFQFPRDARDFYRIENRKYDNLAQMQISQEEVPVPASTPADVAARPKGRPEHTQDIVVSNAPDRCSPYENVTNIDDYNFSEDDDDDDDDDKSNQENASVTTEINVGQSLVEKSGDSDDEKEKSKSSSSSRGSYQNDYSYGNQSEYTIDMSPSYCKQLVKELLPEPPSPFQNPLKGAPRVEDKTELYCVEKQHQMGKGFKSELSLPGDETFLSRTIISNNLSDSRDLN</sequence>
<feature type="coiled-coil region" evidence="1">
    <location>
        <begin position="267"/>
        <end position="301"/>
    </location>
</feature>
<feature type="compositionally biased region" description="Acidic residues" evidence="2">
    <location>
        <begin position="364"/>
        <end position="386"/>
    </location>
</feature>
<feature type="region of interest" description="Disordered" evidence="2">
    <location>
        <begin position="203"/>
        <end position="223"/>
    </location>
</feature>
<feature type="transmembrane region" description="Helical" evidence="3">
    <location>
        <begin position="40"/>
        <end position="65"/>
    </location>
</feature>
<feature type="compositionally biased region" description="Acidic residues" evidence="2">
    <location>
        <begin position="529"/>
        <end position="541"/>
    </location>
</feature>
<evidence type="ECO:0000313" key="4">
    <source>
        <dbReference type="EMBL" id="CAH0381303.1"/>
    </source>
</evidence>
<evidence type="ECO:0000313" key="5">
    <source>
        <dbReference type="Proteomes" id="UP001152759"/>
    </source>
</evidence>
<gene>
    <name evidence="4" type="ORF">BEMITA_LOCUS967</name>
</gene>
<feature type="compositionally biased region" description="Basic and acidic residues" evidence="2">
    <location>
        <begin position="387"/>
        <end position="396"/>
    </location>
</feature>
<organism evidence="4 5">
    <name type="scientific">Bemisia tabaci</name>
    <name type="common">Sweetpotato whitefly</name>
    <name type="synonym">Aleurodes tabaci</name>
    <dbReference type="NCBI Taxonomy" id="7038"/>
    <lineage>
        <taxon>Eukaryota</taxon>
        <taxon>Metazoa</taxon>
        <taxon>Ecdysozoa</taxon>
        <taxon>Arthropoda</taxon>
        <taxon>Hexapoda</taxon>
        <taxon>Insecta</taxon>
        <taxon>Pterygota</taxon>
        <taxon>Neoptera</taxon>
        <taxon>Paraneoptera</taxon>
        <taxon>Hemiptera</taxon>
        <taxon>Sternorrhyncha</taxon>
        <taxon>Aleyrodoidea</taxon>
        <taxon>Aleyrodidae</taxon>
        <taxon>Aleyrodinae</taxon>
        <taxon>Bemisia</taxon>
    </lineage>
</organism>
<feature type="region of interest" description="Disordered" evidence="2">
    <location>
        <begin position="479"/>
        <end position="596"/>
    </location>
</feature>
<dbReference type="EMBL" id="OU963862">
    <property type="protein sequence ID" value="CAH0381303.1"/>
    <property type="molecule type" value="Genomic_DNA"/>
</dbReference>
<accession>A0A9P0A0A5</accession>
<dbReference type="AlphaFoldDB" id="A0A9P0A0A5"/>